<feature type="domain" description="Ancillary SecYEG translocon subunit/Cell division coordinator CpoB TPR" evidence="10">
    <location>
        <begin position="15"/>
        <end position="204"/>
    </location>
</feature>
<dbReference type="InterPro" id="IPR018704">
    <property type="entry name" value="SecYEG/CpoB_TPR"/>
</dbReference>
<dbReference type="Proteomes" id="UP001499988">
    <property type="component" value="Unassembled WGS sequence"/>
</dbReference>
<dbReference type="InterPro" id="IPR011990">
    <property type="entry name" value="TPR-like_helical_dom_sf"/>
</dbReference>
<dbReference type="RefSeq" id="WP_345336532.1">
    <property type="nucleotide sequence ID" value="NZ_BAABJZ010000097.1"/>
</dbReference>
<keyword evidence="2" id="KW-1003">Cell membrane</keyword>
<accession>A0ABP9FFV1</accession>
<sequence length="206" mass="21960">MELYNTEEQQVEAIKNFWKEYGVSIIGGAVLGLGGLFGWNAYQDHQEGQREAASEAFAQLVDKSGSAVEMQAAAEAFRQSHSNDGYQALTDLLQARALVEAGDLAQAETLLTQAIAKLDTATKPLAQLRLARVQLAQQNLDGASATLAGINNDAFAAQRDELQGDLYKQQGDVAAAREAYQSAVDAGGAMNNPALQMKLDDLAQAS</sequence>
<evidence type="ECO:0000256" key="8">
    <source>
        <dbReference type="ARBA" id="ARBA00024235"/>
    </source>
</evidence>
<evidence type="ECO:0000256" key="1">
    <source>
        <dbReference type="ARBA" id="ARBA00004401"/>
    </source>
</evidence>
<keyword evidence="3 9" id="KW-0812">Transmembrane</keyword>
<evidence type="ECO:0000256" key="9">
    <source>
        <dbReference type="SAM" id="Phobius"/>
    </source>
</evidence>
<evidence type="ECO:0000256" key="5">
    <source>
        <dbReference type="ARBA" id="ARBA00023136"/>
    </source>
</evidence>
<dbReference type="EMBL" id="BAABJZ010000097">
    <property type="protein sequence ID" value="GAA4896869.1"/>
    <property type="molecule type" value="Genomic_DNA"/>
</dbReference>
<evidence type="ECO:0000256" key="2">
    <source>
        <dbReference type="ARBA" id="ARBA00022475"/>
    </source>
</evidence>
<gene>
    <name evidence="11" type="ORF">GCM10023333_32720</name>
</gene>
<keyword evidence="12" id="KW-1185">Reference proteome</keyword>
<name>A0ABP9FFV1_9GAMM</name>
<keyword evidence="4 9" id="KW-1133">Transmembrane helix</keyword>
<evidence type="ECO:0000256" key="4">
    <source>
        <dbReference type="ARBA" id="ARBA00022989"/>
    </source>
</evidence>
<dbReference type="PANTHER" id="PTHR38035:SF1">
    <property type="entry name" value="ANCILLARY SECYEG TRANSLOCON SUBUNIT"/>
    <property type="match status" value="1"/>
</dbReference>
<evidence type="ECO:0000256" key="7">
    <source>
        <dbReference type="ARBA" id="ARBA00024197"/>
    </source>
</evidence>
<comment type="similarity">
    <text evidence="7">Belongs to the YfgM family.</text>
</comment>
<dbReference type="InterPro" id="IPR026039">
    <property type="entry name" value="YfgM"/>
</dbReference>
<dbReference type="PIRSF" id="PIRSF006170">
    <property type="entry name" value="YfgM"/>
    <property type="match status" value="1"/>
</dbReference>
<comment type="subcellular location">
    <subcellularLocation>
        <location evidence="1">Cell membrane</location>
        <topology evidence="1">Single-pass type II membrane protein</topology>
    </subcellularLocation>
</comment>
<comment type="caution">
    <text evidence="11">The sequence shown here is derived from an EMBL/GenBank/DDBJ whole genome shotgun (WGS) entry which is preliminary data.</text>
</comment>
<feature type="transmembrane region" description="Helical" evidence="9">
    <location>
        <begin position="21"/>
        <end position="42"/>
    </location>
</feature>
<evidence type="ECO:0000256" key="6">
    <source>
        <dbReference type="ARBA" id="ARBA00023186"/>
    </source>
</evidence>
<proteinExistence type="inferred from homology"/>
<protein>
    <recommendedName>
        <fullName evidence="8">Ancillary SecYEG translocon subunit</fullName>
    </recommendedName>
</protein>
<evidence type="ECO:0000259" key="10">
    <source>
        <dbReference type="Pfam" id="PF09976"/>
    </source>
</evidence>
<evidence type="ECO:0000313" key="12">
    <source>
        <dbReference type="Proteomes" id="UP001499988"/>
    </source>
</evidence>
<dbReference type="Pfam" id="PF09976">
    <property type="entry name" value="TPR_21"/>
    <property type="match status" value="1"/>
</dbReference>
<evidence type="ECO:0000313" key="11">
    <source>
        <dbReference type="EMBL" id="GAA4896869.1"/>
    </source>
</evidence>
<reference evidence="12" key="1">
    <citation type="journal article" date="2019" name="Int. J. Syst. Evol. Microbiol.">
        <title>The Global Catalogue of Microorganisms (GCM) 10K type strain sequencing project: providing services to taxonomists for standard genome sequencing and annotation.</title>
        <authorList>
            <consortium name="The Broad Institute Genomics Platform"/>
            <consortium name="The Broad Institute Genome Sequencing Center for Infectious Disease"/>
            <person name="Wu L."/>
            <person name="Ma J."/>
        </authorList>
    </citation>
    <scope>NUCLEOTIDE SEQUENCE [LARGE SCALE GENOMIC DNA]</scope>
    <source>
        <strain evidence="12">JCM 18401</strain>
    </source>
</reference>
<keyword evidence="6" id="KW-0143">Chaperone</keyword>
<keyword evidence="5 9" id="KW-0472">Membrane</keyword>
<evidence type="ECO:0000256" key="3">
    <source>
        <dbReference type="ARBA" id="ARBA00022692"/>
    </source>
</evidence>
<organism evidence="11 12">
    <name type="scientific">Ferrimonas pelagia</name>
    <dbReference type="NCBI Taxonomy" id="1177826"/>
    <lineage>
        <taxon>Bacteria</taxon>
        <taxon>Pseudomonadati</taxon>
        <taxon>Pseudomonadota</taxon>
        <taxon>Gammaproteobacteria</taxon>
        <taxon>Alteromonadales</taxon>
        <taxon>Ferrimonadaceae</taxon>
        <taxon>Ferrimonas</taxon>
    </lineage>
</organism>
<dbReference type="Gene3D" id="1.25.40.10">
    <property type="entry name" value="Tetratricopeptide repeat domain"/>
    <property type="match status" value="1"/>
</dbReference>
<dbReference type="PANTHER" id="PTHR38035">
    <property type="entry name" value="UPF0070 PROTEIN YFGM"/>
    <property type="match status" value="1"/>
</dbReference>